<dbReference type="RefSeq" id="WP_026635686.1">
    <property type="nucleotide sequence ID" value="NZ_FONH01000020.1"/>
</dbReference>
<evidence type="ECO:0000313" key="2">
    <source>
        <dbReference type="Proteomes" id="UP000199477"/>
    </source>
</evidence>
<dbReference type="EMBL" id="FONH01000020">
    <property type="protein sequence ID" value="SFF47514.1"/>
    <property type="molecule type" value="Genomic_DNA"/>
</dbReference>
<keyword evidence="2" id="KW-1185">Reference proteome</keyword>
<organism evidence="1 2">
    <name type="scientific">Dyella marensis</name>
    <dbReference type="NCBI Taxonomy" id="500610"/>
    <lineage>
        <taxon>Bacteria</taxon>
        <taxon>Pseudomonadati</taxon>
        <taxon>Pseudomonadota</taxon>
        <taxon>Gammaproteobacteria</taxon>
        <taxon>Lysobacterales</taxon>
        <taxon>Rhodanobacteraceae</taxon>
        <taxon>Dyella</taxon>
    </lineage>
</organism>
<name>A0A1I2IYZ7_9GAMM</name>
<reference evidence="2" key="1">
    <citation type="submission" date="2016-10" db="EMBL/GenBank/DDBJ databases">
        <authorList>
            <person name="Varghese N."/>
            <person name="Submissions S."/>
        </authorList>
    </citation>
    <scope>NUCLEOTIDE SEQUENCE [LARGE SCALE GENOMIC DNA]</scope>
    <source>
        <strain evidence="2">UNC178MFTsu3.1</strain>
    </source>
</reference>
<dbReference type="AlphaFoldDB" id="A0A1I2IYZ7"/>
<sequence>MNNVFGEPWIIRHTNYFSDPSAGPDELLNDATEWLHYAYNSLKLLAELVDERSSIDVHRLPIMLEGIAAFVDMGTRCATQAHMRMRWQQVRAKTEACGLI</sequence>
<proteinExistence type="predicted"/>
<protein>
    <submittedName>
        <fullName evidence="1">Uncharacterized protein</fullName>
    </submittedName>
</protein>
<dbReference type="Proteomes" id="UP000199477">
    <property type="component" value="Unassembled WGS sequence"/>
</dbReference>
<accession>A0A1I2IYZ7</accession>
<evidence type="ECO:0000313" key="1">
    <source>
        <dbReference type="EMBL" id="SFF47514.1"/>
    </source>
</evidence>
<gene>
    <name evidence="1" type="ORF">SAMN02799615_03732</name>
</gene>